<accession>A0ABM8B9C9</accession>
<reference evidence="2 3" key="1">
    <citation type="journal article" date="2023" name="Microbiol. Spectr.">
        <title>Symbiosis of Carpenter Bees with Uncharacterized Lactic Acid Bacteria Showing NAD Auxotrophy.</title>
        <authorList>
            <person name="Kawasaki S."/>
            <person name="Ozawa K."/>
            <person name="Mori T."/>
            <person name="Yamamoto A."/>
            <person name="Ito M."/>
            <person name="Ohkuma M."/>
            <person name="Sakamoto M."/>
            <person name="Matsutani M."/>
        </authorList>
    </citation>
    <scope>NUCLEOTIDE SEQUENCE [LARGE SCALE GENOMIC DNA]</scope>
    <source>
        <strain evidence="2 3">Kim37-2</strain>
    </source>
</reference>
<evidence type="ECO:0000313" key="3">
    <source>
        <dbReference type="Proteomes" id="UP001321766"/>
    </source>
</evidence>
<evidence type="ECO:0000313" key="2">
    <source>
        <dbReference type="EMBL" id="BDR53502.1"/>
    </source>
</evidence>
<keyword evidence="1" id="KW-1133">Transmembrane helix</keyword>
<name>A0ABM8B9C9_9BIFI</name>
<keyword evidence="3" id="KW-1185">Reference proteome</keyword>
<feature type="transmembrane region" description="Helical" evidence="1">
    <location>
        <begin position="24"/>
        <end position="47"/>
    </location>
</feature>
<dbReference type="EMBL" id="AP026798">
    <property type="protein sequence ID" value="BDR53502.1"/>
    <property type="molecule type" value="Genomic_DNA"/>
</dbReference>
<keyword evidence="1" id="KW-0812">Transmembrane</keyword>
<sequence length="199" mass="22210">MQGTLPFLVISAESTEVSWADMLQAWGTVISTAIAAISIIVTVLFYLKSERNSRITQERKDAKGVSVWGAESLEGDFCGVLIKNDCPYPAENFSLKQDSNEQRLDVNILPPGIWFSEKTEDNCWKVCIPVFRDESAPSGCAIKRKDQKVALQNAISDNNGNPLHFRWQFSLNEEGKWINSNGDLAFKKGKSRDTAEATF</sequence>
<evidence type="ECO:0000256" key="1">
    <source>
        <dbReference type="SAM" id="Phobius"/>
    </source>
</evidence>
<gene>
    <name evidence="2" type="ORF">KIM372_14090</name>
</gene>
<proteinExistence type="predicted"/>
<dbReference type="Proteomes" id="UP001321766">
    <property type="component" value="Chromosome"/>
</dbReference>
<protein>
    <submittedName>
        <fullName evidence="2">Uncharacterized protein</fullName>
    </submittedName>
</protein>
<keyword evidence="1" id="KW-0472">Membrane</keyword>
<organism evidence="2 3">
    <name type="scientific">Bombiscardovia nodaiensis</name>
    <dbReference type="NCBI Taxonomy" id="2932181"/>
    <lineage>
        <taxon>Bacteria</taxon>
        <taxon>Bacillati</taxon>
        <taxon>Actinomycetota</taxon>
        <taxon>Actinomycetes</taxon>
        <taxon>Bifidobacteriales</taxon>
        <taxon>Bifidobacteriaceae</taxon>
        <taxon>Bombiscardovia</taxon>
    </lineage>
</organism>